<protein>
    <submittedName>
        <fullName evidence="6">Penicillin amidase</fullName>
    </submittedName>
</protein>
<dbReference type="GO" id="GO:0016811">
    <property type="term" value="F:hydrolase activity, acting on carbon-nitrogen (but not peptide) bonds, in linear amides"/>
    <property type="evidence" value="ECO:0007669"/>
    <property type="project" value="InterPro"/>
</dbReference>
<organism evidence="6 7">
    <name type="scientific">Paracoccus tibetensis</name>
    <dbReference type="NCBI Taxonomy" id="336292"/>
    <lineage>
        <taxon>Bacteria</taxon>
        <taxon>Pseudomonadati</taxon>
        <taxon>Pseudomonadota</taxon>
        <taxon>Alphaproteobacteria</taxon>
        <taxon>Rhodobacterales</taxon>
        <taxon>Paracoccaceae</taxon>
        <taxon>Paracoccus</taxon>
    </lineage>
</organism>
<dbReference type="GO" id="GO:0046872">
    <property type="term" value="F:metal ion binding"/>
    <property type="evidence" value="ECO:0007669"/>
    <property type="project" value="UniProtKB-KW"/>
</dbReference>
<dbReference type="AlphaFoldDB" id="A0A1G5BPG6"/>
<dbReference type="PANTHER" id="PTHR34218">
    <property type="entry name" value="PEPTIDASE S45 PENICILLIN AMIDASE"/>
    <property type="match status" value="1"/>
</dbReference>
<gene>
    <name evidence="6" type="ORF">SAMN05660710_00230</name>
</gene>
<proteinExistence type="inferred from homology"/>
<evidence type="ECO:0000256" key="1">
    <source>
        <dbReference type="ARBA" id="ARBA00006586"/>
    </source>
</evidence>
<evidence type="ECO:0000256" key="2">
    <source>
        <dbReference type="ARBA" id="ARBA00022729"/>
    </source>
</evidence>
<dbReference type="RefSeq" id="WP_090739679.1">
    <property type="nucleotide sequence ID" value="NZ_FMVT01000001.1"/>
</dbReference>
<dbReference type="Gene3D" id="1.10.1400.10">
    <property type="match status" value="1"/>
</dbReference>
<dbReference type="Proteomes" id="UP000199502">
    <property type="component" value="Unassembled WGS sequence"/>
</dbReference>
<dbReference type="OrthoDB" id="9760084at2"/>
<dbReference type="PANTHER" id="PTHR34218:SF3">
    <property type="entry name" value="ACYL-HOMOSERINE LACTONE ACYLASE PVDQ"/>
    <property type="match status" value="1"/>
</dbReference>
<evidence type="ECO:0000313" key="7">
    <source>
        <dbReference type="Proteomes" id="UP000199502"/>
    </source>
</evidence>
<keyword evidence="2" id="KW-0732">Signal</keyword>
<keyword evidence="7" id="KW-1185">Reference proteome</keyword>
<dbReference type="InterPro" id="IPR014395">
    <property type="entry name" value="Pen/GL7ACA/AHL_acylase"/>
</dbReference>
<evidence type="ECO:0000256" key="4">
    <source>
        <dbReference type="ARBA" id="ARBA00023145"/>
    </source>
</evidence>
<dbReference type="InterPro" id="IPR043146">
    <property type="entry name" value="Penicillin_amidase_N_B-knob"/>
</dbReference>
<dbReference type="Gene3D" id="1.10.439.10">
    <property type="entry name" value="Penicillin Amidohydrolase, domain 1"/>
    <property type="match status" value="1"/>
</dbReference>
<dbReference type="GO" id="GO:0017000">
    <property type="term" value="P:antibiotic biosynthetic process"/>
    <property type="evidence" value="ECO:0007669"/>
    <property type="project" value="InterPro"/>
</dbReference>
<keyword evidence="3" id="KW-0378">Hydrolase</keyword>
<dbReference type="Pfam" id="PF01804">
    <property type="entry name" value="Penicil_amidase"/>
    <property type="match status" value="1"/>
</dbReference>
<dbReference type="InterPro" id="IPR002692">
    <property type="entry name" value="S45"/>
</dbReference>
<feature type="binding site" evidence="5">
    <location>
        <position position="195"/>
    </location>
    <ligand>
        <name>Ca(2+)</name>
        <dbReference type="ChEBI" id="CHEBI:29108"/>
    </ligand>
</feature>
<dbReference type="Gene3D" id="3.60.20.10">
    <property type="entry name" value="Glutamine Phosphoribosylpyrophosphate, subunit 1, domain 1"/>
    <property type="match status" value="1"/>
</dbReference>
<dbReference type="InterPro" id="IPR043147">
    <property type="entry name" value="Penicillin_amidase_A-knob"/>
</dbReference>
<feature type="binding site" evidence="5">
    <location>
        <position position="333"/>
    </location>
    <ligand>
        <name>Ca(2+)</name>
        <dbReference type="ChEBI" id="CHEBI:29108"/>
    </ligand>
</feature>
<keyword evidence="5" id="KW-0106">Calcium</keyword>
<keyword evidence="4" id="KW-0865">Zymogen</keyword>
<evidence type="ECO:0000256" key="5">
    <source>
        <dbReference type="PIRSR" id="PIRSR001227-2"/>
    </source>
</evidence>
<accession>A0A1G5BPG6</accession>
<dbReference type="InterPro" id="IPR029055">
    <property type="entry name" value="Ntn_hydrolases_N"/>
</dbReference>
<evidence type="ECO:0000313" key="6">
    <source>
        <dbReference type="EMBL" id="SCX92072.1"/>
    </source>
</evidence>
<comment type="cofactor">
    <cofactor evidence="5">
        <name>Ca(2+)</name>
        <dbReference type="ChEBI" id="CHEBI:29108"/>
    </cofactor>
    <text evidence="5">Binds 1 Ca(2+) ion per dimer.</text>
</comment>
<dbReference type="PIRSF" id="PIRSF001227">
    <property type="entry name" value="Pen_acylase"/>
    <property type="match status" value="1"/>
</dbReference>
<keyword evidence="5" id="KW-0479">Metal-binding</keyword>
<sequence length="805" mass="86302">MLTMFRWLLRLTVGLLLLLVLAGVLTWYFAIRSLPTYSANYEVTGITAPVEIVRSTENVPHIFGQSDEDVFFALGLAHAQDRLFQMNVLRRAAQGRLAEIQGPRALPADDLARRLGLYRRAQASLEAQDAPTRAALAAYADGVNQWIRLVNEGARGRGAPEFFLFPDVIPYWQPADSLAILKLLAASTTNAAADEILRARLSLAFPQHGTELLARPGLPANLPRYADLFTGARLGTPERRLDPAARHDPVGYLRPGLALGGNAFAAAPRRTTGDSTLLAADLHVKLTVPSLYYLARLELHSGGIIGATIPGMPLILAGRGHDLAWSLTPAAIDDADVVIEEVQPGNSDRYRGRDGWTAFDTRQEVIRVEGGSDQTITLRETANGPIVPGLDPGLRDVTPIGHVAALRWTGLSREDGTMSALMGMMRAGSAAAAARALQGVVAPAVTVTLAEQRQVSTIRGGLVPERHPEHPGGGALPAPGWLDETDWTGLVPLAGAPAIPDSGIAVASEEPGRDGLRHARLSRLLGEREVHSRDSFIAAQLDVVSPAARALLPLVGADLWFTGDPAAPGTSDRQRQDALALLAEWDGAMSEHLPEPLIYAAWMAALQDRLIRDELGPLADDITDLQPGFMDAVFRNRGGAARWCDIIQSAAVEDCTTIARQALDRAILDLSARFGPDVASWRWGDAHQARHIHPGLGRLPALGWIMNITQSVSGGDFTIARSGLFGQGDQPFAAVNGAGFRGVFDLADPDSSVFIISTGQSGHPLSRHYDDLAGLWRRGEYARMSLDPELARAASVGTTHLSPAP</sequence>
<dbReference type="Gene3D" id="2.30.120.10">
    <property type="match status" value="1"/>
</dbReference>
<dbReference type="SUPFAM" id="SSF56235">
    <property type="entry name" value="N-terminal nucleophile aminohydrolases (Ntn hydrolases)"/>
    <property type="match status" value="1"/>
</dbReference>
<feature type="binding site" evidence="5">
    <location>
        <position position="336"/>
    </location>
    <ligand>
        <name>Ca(2+)</name>
        <dbReference type="ChEBI" id="CHEBI:29108"/>
    </ligand>
</feature>
<evidence type="ECO:0000256" key="3">
    <source>
        <dbReference type="ARBA" id="ARBA00022801"/>
    </source>
</evidence>
<dbReference type="InterPro" id="IPR023343">
    <property type="entry name" value="Penicillin_amidase_dom1"/>
</dbReference>
<name>A0A1G5BPG6_9RHOB</name>
<comment type="similarity">
    <text evidence="1">Belongs to the peptidase S45 family.</text>
</comment>
<dbReference type="STRING" id="336292.SAMN05660710_00230"/>
<dbReference type="EMBL" id="FMVT01000001">
    <property type="protein sequence ID" value="SCX92072.1"/>
    <property type="molecule type" value="Genomic_DNA"/>
</dbReference>
<reference evidence="6 7" key="1">
    <citation type="submission" date="2016-10" db="EMBL/GenBank/DDBJ databases">
        <authorList>
            <person name="de Groot N.N."/>
        </authorList>
    </citation>
    <scope>NUCLEOTIDE SEQUENCE [LARGE SCALE GENOMIC DNA]</scope>
    <source>
        <strain evidence="6 7">CGMCC 1.8925</strain>
    </source>
</reference>